<reference evidence="3 4" key="1">
    <citation type="submission" date="2015-11" db="EMBL/GenBank/DDBJ databases">
        <title>Draft genome sequences of new species of the genus Lactobacillus isolated from orchardgrass silage.</title>
        <authorList>
            <person name="Tohno M."/>
            <person name="Tanizawa Y."/>
            <person name="Arita M."/>
        </authorList>
    </citation>
    <scope>NUCLEOTIDE SEQUENCE [LARGE SCALE GENOMIC DNA]</scope>
    <source>
        <strain evidence="3 4">IWT126</strain>
    </source>
</reference>
<evidence type="ECO:0000313" key="3">
    <source>
        <dbReference type="EMBL" id="GAX00761.1"/>
    </source>
</evidence>
<dbReference type="Pfam" id="PF03235">
    <property type="entry name" value="GmrSD_N"/>
    <property type="match status" value="1"/>
</dbReference>
<dbReference type="EMBL" id="BCMG01000003">
    <property type="protein sequence ID" value="GAX00761.1"/>
    <property type="molecule type" value="Genomic_DNA"/>
</dbReference>
<evidence type="ECO:0008006" key="5">
    <source>
        <dbReference type="Google" id="ProtNLM"/>
    </source>
</evidence>
<dbReference type="OrthoDB" id="9798761at2"/>
<evidence type="ECO:0000313" key="4">
    <source>
        <dbReference type="Proteomes" id="UP000198402"/>
    </source>
</evidence>
<dbReference type="PANTHER" id="PTHR35149:SF1">
    <property type="entry name" value="DUF5655 DOMAIN-CONTAINING PROTEIN"/>
    <property type="match status" value="1"/>
</dbReference>
<evidence type="ECO:0000259" key="2">
    <source>
        <dbReference type="Pfam" id="PF07510"/>
    </source>
</evidence>
<evidence type="ECO:0000259" key="1">
    <source>
        <dbReference type="Pfam" id="PF03235"/>
    </source>
</evidence>
<gene>
    <name evidence="3" type="ORF">IWT126_00776</name>
</gene>
<dbReference type="Proteomes" id="UP000198402">
    <property type="component" value="Unassembled WGS sequence"/>
</dbReference>
<dbReference type="InterPro" id="IPR011089">
    <property type="entry name" value="GmrSD_C"/>
</dbReference>
<feature type="domain" description="GmrSD restriction endonucleases N-terminal" evidence="1">
    <location>
        <begin position="17"/>
        <end position="230"/>
    </location>
</feature>
<protein>
    <recommendedName>
        <fullName evidence="5">DUF262 domain-containing protein</fullName>
    </recommendedName>
</protein>
<sequence>MYLDPESKPISEIFPIEGEKQYKIPIYQRNYSWSTQNIEDLFDDINSENAGYYIGNLLVTADKENKDYFEVVDGQQRLTTISLFFLAIYETAEKMLHDENSSENNEIAKDIGSLEMDISRKLEMPDQTPRVKLLLPDKEIYENYFGIMHDKTKGKYGNYTFAKRYKFIVELFQNEFNTFADLKKFFNQLNAVEVLFIKVGDISDAFNVFSSLNGKGMPLTMIDLLKAQYLKTATDSIDPEAASDSWDKLIAVFSNEDSQVQSSEVTRFLLNCYDTFEGNGKSSITKGKALRLYEKVFDAKGYEYIYELTRYAKIYSHISPRIVTDEDQQFGEENDNLLNSLGRLDDSQAYPLILFTLNLYLNKAISSKDVHDVLHELINFFVRRNIILRPKASNLRAKILEIIRNYTASEDEGLPNLVARSLQSISASDEEFRLALNKPVYDVSPQTVRFILISLERKYGQYFNKQNPDSLDQTRPTKSGRKLPIWTLDHILPETNNLKHGWKQMISPGNEEEAKHLQQENMHRIGNLTLTGYNPEMSDREFIYKRDYQPDNSKNYLGLRTPLFLNQSIADPDKTIEQKDEWTIKDIDRRTLYLTDKVIASFPMFDNSKD</sequence>
<dbReference type="AlphaFoldDB" id="A0A1Z5IH49"/>
<comment type="caution">
    <text evidence="3">The sequence shown here is derived from an EMBL/GenBank/DDBJ whole genome shotgun (WGS) entry which is preliminary data.</text>
</comment>
<keyword evidence="4" id="KW-1185">Reference proteome</keyword>
<dbReference type="PANTHER" id="PTHR35149">
    <property type="entry name" value="SLL5132 PROTEIN"/>
    <property type="match status" value="1"/>
</dbReference>
<accession>A0A1Z5IH49</accession>
<dbReference type="STRING" id="1302250.GCA_001313225_02170"/>
<dbReference type="RefSeq" id="WP_089136364.1">
    <property type="nucleotide sequence ID" value="NZ_BCMG01000003.1"/>
</dbReference>
<name>A0A1Z5IH49_9LACO</name>
<dbReference type="InterPro" id="IPR004919">
    <property type="entry name" value="GmrSD_N"/>
</dbReference>
<dbReference type="Pfam" id="PF07510">
    <property type="entry name" value="GmrSD_C"/>
    <property type="match status" value="1"/>
</dbReference>
<organism evidence="3 4">
    <name type="scientific">Secundilactobacillus silagei JCM 19001</name>
    <dbReference type="NCBI Taxonomy" id="1302250"/>
    <lineage>
        <taxon>Bacteria</taxon>
        <taxon>Bacillati</taxon>
        <taxon>Bacillota</taxon>
        <taxon>Bacilli</taxon>
        <taxon>Lactobacillales</taxon>
        <taxon>Lactobacillaceae</taxon>
        <taxon>Secundilactobacillus</taxon>
    </lineage>
</organism>
<feature type="domain" description="GmrSD restriction endonucleases C-terminal" evidence="2">
    <location>
        <begin position="428"/>
        <end position="595"/>
    </location>
</feature>
<proteinExistence type="predicted"/>